<protein>
    <submittedName>
        <fullName evidence="2">Uncharacterized protein</fullName>
    </submittedName>
</protein>
<evidence type="ECO:0000313" key="3">
    <source>
        <dbReference type="Proteomes" id="UP000029981"/>
    </source>
</evidence>
<dbReference type="EMBL" id="CM002926">
    <property type="protein sequence ID" value="KGN50767.1"/>
    <property type="molecule type" value="Genomic_DNA"/>
</dbReference>
<feature type="compositionally biased region" description="Acidic residues" evidence="1">
    <location>
        <begin position="43"/>
        <end position="59"/>
    </location>
</feature>
<name>A0A0A0KQR8_CUCSA</name>
<proteinExistence type="predicted"/>
<feature type="region of interest" description="Disordered" evidence="1">
    <location>
        <begin position="1"/>
        <end position="105"/>
    </location>
</feature>
<evidence type="ECO:0000256" key="1">
    <source>
        <dbReference type="SAM" id="MobiDB-lite"/>
    </source>
</evidence>
<dbReference type="Gramene" id="KGN50767">
    <property type="protein sequence ID" value="KGN50767"/>
    <property type="gene ID" value="Csa_5G242150"/>
</dbReference>
<sequence length="105" mass="11895">MVKPNYVNLREDERKKFSRRRSMARCEGLKDDSSELAGADGAATDDDGEKETNDSELEIAESCVDSSQPKVLKQFPMTDTIGKNWKDMNERSGNANHRREEKAVE</sequence>
<dbReference type="Proteomes" id="UP000029981">
    <property type="component" value="Chromosome 5"/>
</dbReference>
<dbReference type="AlphaFoldDB" id="A0A0A0KQR8"/>
<reference evidence="2 3" key="1">
    <citation type="journal article" date="2009" name="Nat. Genet.">
        <title>The genome of the cucumber, Cucumis sativus L.</title>
        <authorList>
            <person name="Huang S."/>
            <person name="Li R."/>
            <person name="Zhang Z."/>
            <person name="Li L."/>
            <person name="Gu X."/>
            <person name="Fan W."/>
            <person name="Lucas W.J."/>
            <person name="Wang X."/>
            <person name="Xie B."/>
            <person name="Ni P."/>
            <person name="Ren Y."/>
            <person name="Zhu H."/>
            <person name="Li J."/>
            <person name="Lin K."/>
            <person name="Jin W."/>
            <person name="Fei Z."/>
            <person name="Li G."/>
            <person name="Staub J."/>
            <person name="Kilian A."/>
            <person name="van der Vossen E.A."/>
            <person name="Wu Y."/>
            <person name="Guo J."/>
            <person name="He J."/>
            <person name="Jia Z."/>
            <person name="Ren Y."/>
            <person name="Tian G."/>
            <person name="Lu Y."/>
            <person name="Ruan J."/>
            <person name="Qian W."/>
            <person name="Wang M."/>
            <person name="Huang Q."/>
            <person name="Li B."/>
            <person name="Xuan Z."/>
            <person name="Cao J."/>
            <person name="Asan"/>
            <person name="Wu Z."/>
            <person name="Zhang J."/>
            <person name="Cai Q."/>
            <person name="Bai Y."/>
            <person name="Zhao B."/>
            <person name="Han Y."/>
            <person name="Li Y."/>
            <person name="Li X."/>
            <person name="Wang S."/>
            <person name="Shi Q."/>
            <person name="Liu S."/>
            <person name="Cho W.K."/>
            <person name="Kim J.Y."/>
            <person name="Xu Y."/>
            <person name="Heller-Uszynska K."/>
            <person name="Miao H."/>
            <person name="Cheng Z."/>
            <person name="Zhang S."/>
            <person name="Wu J."/>
            <person name="Yang Y."/>
            <person name="Kang H."/>
            <person name="Li M."/>
            <person name="Liang H."/>
            <person name="Ren X."/>
            <person name="Shi Z."/>
            <person name="Wen M."/>
            <person name="Jian M."/>
            <person name="Yang H."/>
            <person name="Zhang G."/>
            <person name="Yang Z."/>
            <person name="Chen R."/>
            <person name="Liu S."/>
            <person name="Li J."/>
            <person name="Ma L."/>
            <person name="Liu H."/>
            <person name="Zhou Y."/>
            <person name="Zhao J."/>
            <person name="Fang X."/>
            <person name="Li G."/>
            <person name="Fang L."/>
            <person name="Li Y."/>
            <person name="Liu D."/>
            <person name="Zheng H."/>
            <person name="Zhang Y."/>
            <person name="Qin N."/>
            <person name="Li Z."/>
            <person name="Yang G."/>
            <person name="Yang S."/>
            <person name="Bolund L."/>
            <person name="Kristiansen K."/>
            <person name="Zheng H."/>
            <person name="Li S."/>
            <person name="Zhang X."/>
            <person name="Yang H."/>
            <person name="Wang J."/>
            <person name="Sun R."/>
            <person name="Zhang B."/>
            <person name="Jiang S."/>
            <person name="Wang J."/>
            <person name="Du Y."/>
            <person name="Li S."/>
        </authorList>
    </citation>
    <scope>NUCLEOTIDE SEQUENCE [LARGE SCALE GENOMIC DNA]</scope>
    <source>
        <strain evidence="3">cv. 9930</strain>
    </source>
</reference>
<accession>A0A0A0KQR8</accession>
<reference evidence="2 3" key="3">
    <citation type="journal article" date="2010" name="BMC Genomics">
        <title>Transcriptome sequencing and comparative analysis of cucumber flowers with different sex types.</title>
        <authorList>
            <person name="Guo S."/>
            <person name="Zheng Y."/>
            <person name="Joung J.G."/>
            <person name="Liu S."/>
            <person name="Zhang Z."/>
            <person name="Crasta O.R."/>
            <person name="Sobral B.W."/>
            <person name="Xu Y."/>
            <person name="Huang S."/>
            <person name="Fei Z."/>
        </authorList>
    </citation>
    <scope>NUCLEOTIDE SEQUENCE [LARGE SCALE GENOMIC DNA]</scope>
    <source>
        <strain evidence="3">cv. 9930</strain>
    </source>
</reference>
<organism evidence="2 3">
    <name type="scientific">Cucumis sativus</name>
    <name type="common">Cucumber</name>
    <dbReference type="NCBI Taxonomy" id="3659"/>
    <lineage>
        <taxon>Eukaryota</taxon>
        <taxon>Viridiplantae</taxon>
        <taxon>Streptophyta</taxon>
        <taxon>Embryophyta</taxon>
        <taxon>Tracheophyta</taxon>
        <taxon>Spermatophyta</taxon>
        <taxon>Magnoliopsida</taxon>
        <taxon>eudicotyledons</taxon>
        <taxon>Gunneridae</taxon>
        <taxon>Pentapetalae</taxon>
        <taxon>rosids</taxon>
        <taxon>fabids</taxon>
        <taxon>Cucurbitales</taxon>
        <taxon>Cucurbitaceae</taxon>
        <taxon>Benincaseae</taxon>
        <taxon>Cucumis</taxon>
    </lineage>
</organism>
<keyword evidence="3" id="KW-1185">Reference proteome</keyword>
<gene>
    <name evidence="2" type="ORF">Csa_5G242150</name>
</gene>
<reference evidence="2 3" key="4">
    <citation type="journal article" date="2011" name="BMC Genomics">
        <title>RNA-Seq improves annotation of protein-coding genes in the cucumber genome.</title>
        <authorList>
            <person name="Li Z."/>
            <person name="Zhang Z."/>
            <person name="Yan P."/>
            <person name="Huang S."/>
            <person name="Fei Z."/>
            <person name="Lin K."/>
        </authorList>
    </citation>
    <scope>NUCLEOTIDE SEQUENCE [LARGE SCALE GENOMIC DNA]</scope>
    <source>
        <strain evidence="3">cv. 9930</strain>
    </source>
</reference>
<evidence type="ECO:0000313" key="2">
    <source>
        <dbReference type="EMBL" id="KGN50767.1"/>
    </source>
</evidence>
<reference evidence="2 3" key="2">
    <citation type="journal article" date="2009" name="PLoS ONE">
        <title>An integrated genetic and cytogenetic map of the cucumber genome.</title>
        <authorList>
            <person name="Ren Y."/>
            <person name="Zhang Z."/>
            <person name="Liu J."/>
            <person name="Staub J.E."/>
            <person name="Han Y."/>
            <person name="Cheng Z."/>
            <person name="Li X."/>
            <person name="Lu J."/>
            <person name="Miao H."/>
            <person name="Kang H."/>
            <person name="Xie B."/>
            <person name="Gu X."/>
            <person name="Wang X."/>
            <person name="Du Y."/>
            <person name="Jin W."/>
            <person name="Huang S."/>
        </authorList>
    </citation>
    <scope>NUCLEOTIDE SEQUENCE [LARGE SCALE GENOMIC DNA]</scope>
    <source>
        <strain evidence="3">cv. 9930</strain>
    </source>
</reference>